<gene>
    <name evidence="5" type="ORF">I206_02169</name>
    <name evidence="6" type="ORF">I206_104633</name>
</gene>
<sequence length="1092" mass="124437">MAPTSSLAALMASPATSGGDATILAQGQTLHDISLGSLGSSFRSEDEEREEAERVAKVNARQNAGPSRAQRFSNRSPEPSSSSPPRLPSSALLSLSPPMTVRKSSSHSVLPESQAPRRPRVLKRTTSVSSASSSSDIDGPLKARYGDGGETDDDAILSSLSLAASPQKANGVPKRAPYHGGISKRGGRHSVAAGDISNNGPMTLRDQEKQLEESKKEVFNLQLENHFLKERLSNMAPEHIEAALKENVKLKLEILNLSKELKKLKKLVLQQDRDLAAASRSGGVSTTSGELRELEKMWKDEKERRKIAEEQLKNTDENLNLKLEDTEASEKVWRERAEQLEGELDDTNEQLARVQDLADRTNDQVENLKDEIERMKGLSESVGISKGREGRLALKVQELESENASLQADLSMAKKGALSEADAELLEEKLNELQDQLASAQLDVESRDREIEELNNELDAKLRDHEKELQQVEEEWRDEVLEARAQVDELKDALDSREQDSKEVHETLRDREEELTAALNKIEDLQSVQTETHDRLEETLRNIENDNREKDGELLAANREVEELGQRVYELEEALEDYRIKESDLNADLKSADEAFENAKSHYENLVTALKEARRKLQNERDEALSQVQKSEDERAVESQKIERERRGDEERWKRTLAEKDNALSRLHNELESARERLSQREKDLNDVEATLRSLENERKKLGDEHTSDRFGLELELERIKRDLNRTEEELEIMRRELGDRDENLRERDMELARMMDKQRELENRLASERQGRLNMSDKLDQTNKAAKQHEREALHLRERIEELEPLLTETQQEQFALQKQSESQRQERSELLLRVFRDVNKFLGKDDTTTPAQFTAFRDTLVSRLKSMIQVRLDFERKIRDTESSVDQRMAALKKQVEQKWRTLDNFEAAVKKLELTKMQWKSKYAVKEGELEAAKARNHELSSQLSSSRTGGLTSSSSEIRSLTQRAESAEKRAINASNQLSMLEARLAELQSKSGQAENKWEARVKEYENRLRIAGEKIKTEKQGGKERALQLEAQVRDLERQISEAKKRNQRVEDVVASANHLLPANTNQEFRKGGDIGYAFGGRMSR</sequence>
<protein>
    <recommendedName>
        <fullName evidence="4">Centrosomin N-terminal motif 1 domain-containing protein</fullName>
    </recommendedName>
</protein>
<dbReference type="Proteomes" id="UP000094020">
    <property type="component" value="Chromosome 6"/>
</dbReference>
<comment type="subcellular location">
    <subcellularLocation>
        <location evidence="1">Cytoplasm</location>
    </subcellularLocation>
</comment>
<feature type="compositionally biased region" description="Basic and acidic residues" evidence="3">
    <location>
        <begin position="43"/>
        <end position="56"/>
    </location>
</feature>
<dbReference type="GeneID" id="30170538"/>
<dbReference type="Gene3D" id="1.10.287.1490">
    <property type="match status" value="2"/>
</dbReference>
<organism evidence="5">
    <name type="scientific">Kwoniella pini CBS 10737</name>
    <dbReference type="NCBI Taxonomy" id="1296096"/>
    <lineage>
        <taxon>Eukaryota</taxon>
        <taxon>Fungi</taxon>
        <taxon>Dikarya</taxon>
        <taxon>Basidiomycota</taxon>
        <taxon>Agaricomycotina</taxon>
        <taxon>Tremellomycetes</taxon>
        <taxon>Tremellales</taxon>
        <taxon>Cryptococcaceae</taxon>
        <taxon>Kwoniella</taxon>
    </lineage>
</organism>
<dbReference type="Pfam" id="PF07989">
    <property type="entry name" value="Cnn_1N"/>
    <property type="match status" value="1"/>
</dbReference>
<keyword evidence="7" id="KW-1185">Reference proteome</keyword>
<reference evidence="6" key="4">
    <citation type="submission" date="2024-02" db="EMBL/GenBank/DDBJ databases">
        <title>Comparative genomics of Cryptococcus and Kwoniella reveals pathogenesis evolution and contrasting modes of karyotype evolution via chromosome fusion or intercentromeric recombination.</title>
        <authorList>
            <person name="Coelho M.A."/>
            <person name="David-Palma M."/>
            <person name="Shea T."/>
            <person name="Bowers K."/>
            <person name="McGinley-Smith S."/>
            <person name="Mohammad A.W."/>
            <person name="Gnirke A."/>
            <person name="Yurkov A.M."/>
            <person name="Nowrousian M."/>
            <person name="Sun S."/>
            <person name="Cuomo C.A."/>
            <person name="Heitman J."/>
        </authorList>
    </citation>
    <scope>NUCLEOTIDE SEQUENCE</scope>
    <source>
        <strain evidence="6">CBS 10737</strain>
    </source>
</reference>
<name>A0A1B9I7C9_9TREE</name>
<dbReference type="AlphaFoldDB" id="A0A1B9I7C9"/>
<dbReference type="STRING" id="1296096.A0A1B9I7C9"/>
<accession>A0A1B9I7C9</accession>
<feature type="compositionally biased region" description="Low complexity" evidence="3">
    <location>
        <begin position="943"/>
        <end position="960"/>
    </location>
</feature>
<evidence type="ECO:0000313" key="6">
    <source>
        <dbReference type="EMBL" id="WWC70682.1"/>
    </source>
</evidence>
<dbReference type="KEGG" id="kpin:30170538"/>
<evidence type="ECO:0000313" key="5">
    <source>
        <dbReference type="EMBL" id="OCF51455.1"/>
    </source>
</evidence>
<feature type="domain" description="Centrosomin N-terminal motif 1" evidence="4">
    <location>
        <begin position="203"/>
        <end position="275"/>
    </location>
</feature>
<dbReference type="InterPro" id="IPR012943">
    <property type="entry name" value="Cnn_1N"/>
</dbReference>
<feature type="compositionally biased region" description="Low complexity" evidence="3">
    <location>
        <begin position="76"/>
        <end position="98"/>
    </location>
</feature>
<evidence type="ECO:0000313" key="7">
    <source>
        <dbReference type="Proteomes" id="UP000094020"/>
    </source>
</evidence>
<evidence type="ECO:0000256" key="3">
    <source>
        <dbReference type="SAM" id="MobiDB-lite"/>
    </source>
</evidence>
<feature type="region of interest" description="Disordered" evidence="3">
    <location>
        <begin position="939"/>
        <end position="967"/>
    </location>
</feature>
<keyword evidence="2" id="KW-0963">Cytoplasm</keyword>
<reference evidence="6" key="2">
    <citation type="submission" date="2013-07" db="EMBL/GenBank/DDBJ databases">
        <authorList>
            <consortium name="The Broad Institute Genome Sequencing Platform"/>
            <person name="Cuomo C."/>
            <person name="Litvintseva A."/>
            <person name="Chen Y."/>
            <person name="Heitman J."/>
            <person name="Sun S."/>
            <person name="Springer D."/>
            <person name="Dromer F."/>
            <person name="Young S.K."/>
            <person name="Zeng Q."/>
            <person name="Gargeya S."/>
            <person name="Fitzgerald M."/>
            <person name="Abouelleil A."/>
            <person name="Alvarado L."/>
            <person name="Berlin A.M."/>
            <person name="Chapman S.B."/>
            <person name="Dewar J."/>
            <person name="Goldberg J."/>
            <person name="Griggs A."/>
            <person name="Gujja S."/>
            <person name="Hansen M."/>
            <person name="Howarth C."/>
            <person name="Imamovic A."/>
            <person name="Larimer J."/>
            <person name="McCowan C."/>
            <person name="Murphy C."/>
            <person name="Pearson M."/>
            <person name="Priest M."/>
            <person name="Roberts A."/>
            <person name="Saif S."/>
            <person name="Shea T."/>
            <person name="Sykes S."/>
            <person name="Wortman J."/>
            <person name="Nusbaum C."/>
            <person name="Birren B."/>
        </authorList>
    </citation>
    <scope>NUCLEOTIDE SEQUENCE</scope>
    <source>
        <strain evidence="6">CBS 10737</strain>
    </source>
</reference>
<reference evidence="5" key="1">
    <citation type="submission" date="2013-07" db="EMBL/GenBank/DDBJ databases">
        <title>The Genome Sequence of Cryptococcus pinus CBS10737.</title>
        <authorList>
            <consortium name="The Broad Institute Genome Sequencing Platform"/>
            <person name="Cuomo C."/>
            <person name="Litvintseva A."/>
            <person name="Chen Y."/>
            <person name="Heitman J."/>
            <person name="Sun S."/>
            <person name="Springer D."/>
            <person name="Dromer F."/>
            <person name="Young S.K."/>
            <person name="Zeng Q."/>
            <person name="Gargeya S."/>
            <person name="Fitzgerald M."/>
            <person name="Abouelleil A."/>
            <person name="Alvarado L."/>
            <person name="Berlin A.M."/>
            <person name="Chapman S.B."/>
            <person name="Dewar J."/>
            <person name="Goldberg J."/>
            <person name="Griggs A."/>
            <person name="Gujja S."/>
            <person name="Hansen M."/>
            <person name="Howarth C."/>
            <person name="Imamovic A."/>
            <person name="Larimer J."/>
            <person name="McCowan C."/>
            <person name="Murphy C."/>
            <person name="Pearson M."/>
            <person name="Priest M."/>
            <person name="Roberts A."/>
            <person name="Saif S."/>
            <person name="Shea T."/>
            <person name="Sykes S."/>
            <person name="Wortman J."/>
            <person name="Nusbaum C."/>
            <person name="Birren B."/>
        </authorList>
    </citation>
    <scope>NUCLEOTIDE SEQUENCE [LARGE SCALE GENOMIC DNA]</scope>
    <source>
        <strain evidence="5">CBS 10737</strain>
    </source>
</reference>
<feature type="region of interest" description="Disordered" evidence="3">
    <location>
        <begin position="1"/>
        <end position="20"/>
    </location>
</feature>
<feature type="compositionally biased region" description="Polar residues" evidence="3">
    <location>
        <begin position="60"/>
        <end position="75"/>
    </location>
</feature>
<dbReference type="RefSeq" id="XP_019012674.1">
    <property type="nucleotide sequence ID" value="XM_019153934.1"/>
</dbReference>
<evidence type="ECO:0000256" key="1">
    <source>
        <dbReference type="ARBA" id="ARBA00004496"/>
    </source>
</evidence>
<dbReference type="EMBL" id="CP144524">
    <property type="protein sequence ID" value="WWC70682.1"/>
    <property type="molecule type" value="Genomic_DNA"/>
</dbReference>
<evidence type="ECO:0000259" key="4">
    <source>
        <dbReference type="Pfam" id="PF07989"/>
    </source>
</evidence>
<feature type="region of interest" description="Disordered" evidence="3">
    <location>
        <begin position="621"/>
        <end position="643"/>
    </location>
</feature>
<feature type="compositionally biased region" description="Low complexity" evidence="3">
    <location>
        <begin position="156"/>
        <end position="165"/>
    </location>
</feature>
<dbReference type="GO" id="GO:0005737">
    <property type="term" value="C:cytoplasm"/>
    <property type="evidence" value="ECO:0007669"/>
    <property type="project" value="UniProtKB-SubCell"/>
</dbReference>
<dbReference type="OrthoDB" id="10255000at2759"/>
<dbReference type="GO" id="GO:0005815">
    <property type="term" value="C:microtubule organizing center"/>
    <property type="evidence" value="ECO:0007669"/>
    <property type="project" value="InterPro"/>
</dbReference>
<feature type="region of interest" description="Disordered" evidence="3">
    <location>
        <begin position="35"/>
        <end position="213"/>
    </location>
</feature>
<reference evidence="5" key="3">
    <citation type="submission" date="2016-07" db="EMBL/GenBank/DDBJ databases">
        <title>Evolution of pathogenesis and genome organization in the Tremellales.</title>
        <authorList>
            <person name="Cuomo C."/>
            <person name="Litvintseva A."/>
            <person name="Heitman J."/>
            <person name="Chen Y."/>
            <person name="Sun S."/>
            <person name="Springer D."/>
            <person name="Dromer F."/>
            <person name="Young S."/>
            <person name="Zeng Q."/>
            <person name="Chapman S."/>
            <person name="Gujja S."/>
            <person name="Saif S."/>
            <person name="Birren B."/>
        </authorList>
    </citation>
    <scope>NUCLEOTIDE SEQUENCE</scope>
    <source>
        <strain evidence="5">CBS 10737</strain>
    </source>
</reference>
<dbReference type="EMBL" id="KV700115">
    <property type="protein sequence ID" value="OCF51455.1"/>
    <property type="molecule type" value="Genomic_DNA"/>
</dbReference>
<evidence type="ECO:0000256" key="2">
    <source>
        <dbReference type="ARBA" id="ARBA00022490"/>
    </source>
</evidence>
<proteinExistence type="predicted"/>